<feature type="domain" description="Ig-like" evidence="20">
    <location>
        <begin position="910"/>
        <end position="1001"/>
    </location>
</feature>
<evidence type="ECO:0000256" key="17">
    <source>
        <dbReference type="SAM" id="MobiDB-lite"/>
    </source>
</evidence>
<dbReference type="PROSITE" id="PS50026">
    <property type="entry name" value="EGF_3"/>
    <property type="match status" value="4"/>
</dbReference>
<feature type="domain" description="Ig-like" evidence="20">
    <location>
        <begin position="615"/>
        <end position="716"/>
    </location>
</feature>
<dbReference type="InterPro" id="IPR026823">
    <property type="entry name" value="cEGF"/>
</dbReference>
<dbReference type="Proteomes" id="UP000822476">
    <property type="component" value="Unassembled WGS sequence"/>
</dbReference>
<dbReference type="SUPFAM" id="SSF48726">
    <property type="entry name" value="Immunoglobulin"/>
    <property type="match status" value="28"/>
</dbReference>
<protein>
    <recommendedName>
        <fullName evidence="15">Cell adhesion molecule-related/down-regulated by oncogenes</fullName>
    </recommendedName>
</protein>
<keyword evidence="11" id="KW-0472">Membrane</keyword>
<evidence type="ECO:0000256" key="8">
    <source>
        <dbReference type="ARBA" id="ARBA00022729"/>
    </source>
</evidence>
<evidence type="ECO:0000256" key="7">
    <source>
        <dbReference type="ARBA" id="ARBA00022692"/>
    </source>
</evidence>
<evidence type="ECO:0000256" key="5">
    <source>
        <dbReference type="ARBA" id="ARBA00022525"/>
    </source>
</evidence>
<keyword evidence="22" id="KW-1185">Reference proteome</keyword>
<dbReference type="Gene3D" id="2.40.155.10">
    <property type="entry name" value="Green fluorescent protein"/>
    <property type="match status" value="1"/>
</dbReference>
<dbReference type="InterPro" id="IPR013098">
    <property type="entry name" value="Ig_I-set"/>
</dbReference>
<evidence type="ECO:0000259" key="20">
    <source>
        <dbReference type="PROSITE" id="PS50835"/>
    </source>
</evidence>
<feature type="domain" description="Ig-like" evidence="20">
    <location>
        <begin position="2321"/>
        <end position="2409"/>
    </location>
</feature>
<evidence type="ECO:0000256" key="18">
    <source>
        <dbReference type="SAM" id="SignalP"/>
    </source>
</evidence>
<dbReference type="SMART" id="SM00179">
    <property type="entry name" value="EGF_CA"/>
    <property type="match status" value="7"/>
</dbReference>
<organism evidence="21 22">
    <name type="scientific">Paragonimus skrjabini miyazakii</name>
    <dbReference type="NCBI Taxonomy" id="59628"/>
    <lineage>
        <taxon>Eukaryota</taxon>
        <taxon>Metazoa</taxon>
        <taxon>Spiralia</taxon>
        <taxon>Lophotrochozoa</taxon>
        <taxon>Platyhelminthes</taxon>
        <taxon>Trematoda</taxon>
        <taxon>Digenea</taxon>
        <taxon>Plagiorchiida</taxon>
        <taxon>Troglotremata</taxon>
        <taxon>Troglotrematidae</taxon>
        <taxon>Paragonimus</taxon>
    </lineage>
</organism>
<dbReference type="FunFam" id="2.20.100.10:FF:000001">
    <property type="entry name" value="semaphorin-5A isoform X1"/>
    <property type="match status" value="1"/>
</dbReference>
<evidence type="ECO:0000256" key="13">
    <source>
        <dbReference type="ARBA" id="ARBA00023180"/>
    </source>
</evidence>
<dbReference type="Pfam" id="PF23560">
    <property type="entry name" value="GBD_Hemicentin"/>
    <property type="match status" value="1"/>
</dbReference>
<dbReference type="FunFam" id="2.20.100.10:FF:000002">
    <property type="entry name" value="Unc-5 netrin receptor C"/>
    <property type="match status" value="1"/>
</dbReference>
<dbReference type="PANTHER" id="PTHR45080">
    <property type="entry name" value="CONTACTIN 5"/>
    <property type="match status" value="1"/>
</dbReference>
<feature type="domain" description="Ig-like" evidence="20">
    <location>
        <begin position="3163"/>
        <end position="3250"/>
    </location>
</feature>
<feature type="domain" description="Ig-like" evidence="20">
    <location>
        <begin position="3253"/>
        <end position="3333"/>
    </location>
</feature>
<dbReference type="InterPro" id="IPR001881">
    <property type="entry name" value="EGF-like_Ca-bd_dom"/>
</dbReference>
<dbReference type="SMART" id="SM00409">
    <property type="entry name" value="IG"/>
    <property type="match status" value="28"/>
</dbReference>
<dbReference type="CDD" id="cd00096">
    <property type="entry name" value="Ig"/>
    <property type="match status" value="6"/>
</dbReference>
<feature type="domain" description="Ig-like" evidence="20">
    <location>
        <begin position="1101"/>
        <end position="1209"/>
    </location>
</feature>
<dbReference type="PANTHER" id="PTHR45080:SF8">
    <property type="entry name" value="IG-LIKE DOMAIN-CONTAINING PROTEIN"/>
    <property type="match status" value="1"/>
</dbReference>
<dbReference type="FunFam" id="2.20.100.10:FF:000007">
    <property type="entry name" value="Thrombospondin 1"/>
    <property type="match status" value="3"/>
</dbReference>
<comment type="caution">
    <text evidence="21">The sequence shown here is derived from an EMBL/GenBank/DDBJ whole genome shotgun (WGS) entry which is preliminary data.</text>
</comment>
<dbReference type="SMART" id="SM00408">
    <property type="entry name" value="IGc2"/>
    <property type="match status" value="27"/>
</dbReference>
<dbReference type="SUPFAM" id="SSF57196">
    <property type="entry name" value="EGF/Laminin"/>
    <property type="match status" value="2"/>
</dbReference>
<dbReference type="SUPFAM" id="SSF53300">
    <property type="entry name" value="vWA-like"/>
    <property type="match status" value="1"/>
</dbReference>
<keyword evidence="4" id="KW-1003">Cell membrane</keyword>
<dbReference type="Pfam" id="PF25106">
    <property type="entry name" value="VWA_4"/>
    <property type="match status" value="1"/>
</dbReference>
<feature type="domain" description="Ig-like" evidence="20">
    <location>
        <begin position="721"/>
        <end position="811"/>
    </location>
</feature>
<feature type="domain" description="Ig-like" evidence="20">
    <location>
        <begin position="818"/>
        <end position="905"/>
    </location>
</feature>
<feature type="domain" description="Ig-like" evidence="20">
    <location>
        <begin position="1479"/>
        <end position="1574"/>
    </location>
</feature>
<evidence type="ECO:0000256" key="11">
    <source>
        <dbReference type="ARBA" id="ARBA00023136"/>
    </source>
</evidence>
<dbReference type="InterPro" id="IPR000884">
    <property type="entry name" value="TSP1_rpt"/>
</dbReference>
<keyword evidence="7" id="KW-0812">Transmembrane</keyword>
<feature type="domain" description="Ig-like" evidence="20">
    <location>
        <begin position="1008"/>
        <end position="1098"/>
    </location>
</feature>
<evidence type="ECO:0000259" key="19">
    <source>
        <dbReference type="PROSITE" id="PS50026"/>
    </source>
</evidence>
<dbReference type="InterPro" id="IPR003599">
    <property type="entry name" value="Ig_sub"/>
</dbReference>
<dbReference type="OrthoDB" id="5985519at2759"/>
<dbReference type="InterPro" id="IPR036383">
    <property type="entry name" value="TSP1_rpt_sf"/>
</dbReference>
<feature type="region of interest" description="Disordered" evidence="17">
    <location>
        <begin position="1994"/>
        <end position="2013"/>
    </location>
</feature>
<feature type="signal peptide" evidence="18">
    <location>
        <begin position="1"/>
        <end position="22"/>
    </location>
</feature>
<feature type="region of interest" description="Disordered" evidence="17">
    <location>
        <begin position="358"/>
        <end position="388"/>
    </location>
</feature>
<dbReference type="Gene3D" id="2.10.25.10">
    <property type="entry name" value="Laminin"/>
    <property type="match status" value="7"/>
</dbReference>
<dbReference type="Gene3D" id="2.60.40.10">
    <property type="entry name" value="Immunoglobulins"/>
    <property type="match status" value="27"/>
</dbReference>
<evidence type="ECO:0000256" key="14">
    <source>
        <dbReference type="ARBA" id="ARBA00023319"/>
    </source>
</evidence>
<dbReference type="InterPro" id="IPR036179">
    <property type="entry name" value="Ig-like_dom_sf"/>
</dbReference>
<dbReference type="InterPro" id="IPR018097">
    <property type="entry name" value="EGF_Ca-bd_CS"/>
</dbReference>
<dbReference type="SMART" id="SM00181">
    <property type="entry name" value="EGF"/>
    <property type="match status" value="7"/>
</dbReference>
<feature type="domain" description="Ig-like" evidence="20">
    <location>
        <begin position="2520"/>
        <end position="2615"/>
    </location>
</feature>
<evidence type="ECO:0000313" key="21">
    <source>
        <dbReference type="EMBL" id="KAF7261783.1"/>
    </source>
</evidence>
<dbReference type="FunFam" id="2.60.40.10:FF:000273">
    <property type="entry name" value="contactin-3 isoform X1"/>
    <property type="match status" value="1"/>
</dbReference>
<dbReference type="Pfam" id="PF07645">
    <property type="entry name" value="EGF_CA"/>
    <property type="match status" value="3"/>
</dbReference>
<dbReference type="SUPFAM" id="SSF82895">
    <property type="entry name" value="TSP-1 type 1 repeat"/>
    <property type="match status" value="5"/>
</dbReference>
<dbReference type="InterPro" id="IPR009030">
    <property type="entry name" value="Growth_fac_rcpt_cys_sf"/>
</dbReference>
<feature type="domain" description="Ig-like" evidence="20">
    <location>
        <begin position="1282"/>
        <end position="1383"/>
    </location>
</feature>
<dbReference type="InterPro" id="IPR050958">
    <property type="entry name" value="Cell_Adh-Cytoskel_Orgn"/>
</dbReference>
<dbReference type="InterPro" id="IPR013783">
    <property type="entry name" value="Ig-like_fold"/>
</dbReference>
<feature type="compositionally biased region" description="Acidic residues" evidence="17">
    <location>
        <begin position="373"/>
        <end position="387"/>
    </location>
</feature>
<dbReference type="InterPro" id="IPR000152">
    <property type="entry name" value="EGF-type_Asp/Asn_hydroxyl_site"/>
</dbReference>
<evidence type="ECO:0000256" key="4">
    <source>
        <dbReference type="ARBA" id="ARBA00022475"/>
    </source>
</evidence>
<dbReference type="GO" id="GO:0005886">
    <property type="term" value="C:plasma membrane"/>
    <property type="evidence" value="ECO:0007669"/>
    <property type="project" value="UniProtKB-SubCell"/>
</dbReference>
<dbReference type="Pfam" id="PF12662">
    <property type="entry name" value="cEGF"/>
    <property type="match status" value="2"/>
</dbReference>
<keyword evidence="12" id="KW-1015">Disulfide bond</keyword>
<keyword evidence="13" id="KW-0325">Glycoprotein</keyword>
<dbReference type="PROSITE" id="PS50092">
    <property type="entry name" value="TSP1"/>
    <property type="match status" value="6"/>
</dbReference>
<feature type="domain" description="EGF-like" evidence="19">
    <location>
        <begin position="4091"/>
        <end position="4130"/>
    </location>
</feature>
<sequence length="4509" mass="498478">MRILLRCILLILLHIYILTSNAGVTGNSPGQTRLPVSSVPEDALMFNSLPNVDDPGVNITLSNGDDMTSSSAISLAIVFDSTGSMGNDLKQVKIGARRILQRHMQRGEANYIKDFVLVKVHDPDVGPARVTTSTKTFYHYLESVYTQGGGDCPEMTITGIELALEASRPNSLIYVFTDSSAKDYNRTANVLNLIQQKQSQVVFVLTGFCNTTDEPGFEAYRQIATVSSVREFEFTRNVLNKHSATASVNSGSFQTPVPYVPEHDTKLFMQVVEAAVESRKVHILQQDTWGEEAKIYSFPVDSHLSQLTIQVNTHKRGQALDVRVRNPERKLIGTEDGLKRLMKTVPSVFVGSVDRPTPGEWTLEVSTKATTDEQTEPSETEEPEGEEQQWFSVRVSGISDVDFLQGFSTIPREYNHGASSQPIAGTKNYVMANLTGRFQPGRIDHFDMRAPNGTSLARLSVKQTGNMQIYVSQHPTEPLQGHSYLQVSGRDGQGFPFQRYSKVAVSGRKPRPILITCPAKVELRRGATSELSCSVNSEIPYTVKWYKDGKLLAGYPDENKVFNFPTNVQFVIADANEDSHGIYAAEIHPTVSETDLKVEGEYKDEVAVVILPPPPRVLIARNTSVEPGLDATLTCSIFSMDESVKVRWLRGLKPPFELRDGRRYHIEVTKETPPGGPTQALTSKLTVVSAGKSDAGRYLCEAEHKGGTSEADGFLHIHTLPQLRTDSDTVSFKENGSLVLTCLTEGVPQPKILWLFNKTPVNPRDQEFSRVTIHEEFLESRLVIQPANEQDAGQYTCVAINSAGNKTQTITANFIAPPKILKLETSGGSPVEGKPLTITCHVSGRPKPRIKWDFNSSPVTANSKIRIDDERGKLELPEVEQRMKGEWTCLAENLAGTARESLLLDVGFPPKIRMDLATSKVSAEFSMETLLACPVQGHPTPTVKWYRVTPTGNLPIQYGDRHRLQADNSLLIRDVNMEDGGTFLCEAVNMYGKTSHSIVVDIGGTKAPSISFTQPKQIALSGTPDKRLVCNVLDAKPIATVMWLKDNQPIDFGESPKYTLENYDLIIRDIRPKDEGIYTCIARNVVGKAKFDIELDVQSKPTFLNATSGRRIEVVQGDNLILECQVEGDPRPTVEWRKDGRRILPHGPIPVADSSGNFGSSNGPSSPMVVVSPDGYKLTVYSITDAVAGSFTCSAVNVHSVETKEFQVSVKTPPVISKEGPSEYELGQSDVGLLTCMVSASQPPAKEVRGKEEADSGSYECRAENDAGHDSRFYQVTVLVPPTVTLGEKLVRRLVNPGERVELQCAMTGYPEPKLTWHWNRQPLSGKTIAKENAAANLGIHLLPKGPDQTDLVIHEMTPALQGNYTCIGINKGGSTEVTYEIVVLEKPSIEGFNEKAVVFVNNTITLTCEATGSPPPKITWYFNGQPLRPEKHPGYRLVGPKNLMLLSARPYQGGDYTCVAENEAGSAKATTILTVFEPTDDRQMAHNLTIKTVHVGGNITFSCVMSSNPPAQIRWLKDEKDIYSALPQDRFTISPDGSTLTLFSVNMEDQGEFKCIATNIPGSWNYRYTLEVTSSPGILRHSSTGSRVDVNEGSELRLQCLAVANPEPVYQWLKDDTPLTIRVLNLGEEPTETSSLRSNTTAVSGRFSIHDNGRLLIIRNIQANEFGQYTCIASNPVGEDRLDIMVTVLSAPSFGDSKDHESPIFERGKPHSLWCNVTGNPEPVIRWEYDLPVTGPGDRNIQDRLNGRQLYLPSVDHGVITRYACVAKNRAGEVRKVFDPTLVYPPVITALEGKNPRPVLQDASTRLFCDWEASPRAEVEWFKDGEIIEPLRFSRANISNSGTQLYLHNVQPSDAGNYRCVVSNEYGNAKRQWAVQVMLLGMTSAQPKSDIKWIHWHTDGKTGYDIISNFKSPLFGHFMNTDKVNPLFVKSNIWDSPSWMSSMDKPLSFGSNLDNHRFDLKLIDDDIELIRSVPPASHGLHGSSQFQFTHVPQGSLNRANNPSSSNQQDPKNKVVGHTITYTVAKESTIRDAPPAIRFSTQEGEHTVSLGSSLALFCVASGHPPPKVSWTRDGKPIDSGRYSVSEDQVHLRLSEVEDGDAGRYSCLVSSEYGQTSKTFDVKVTYGPRLESGGQLQYSLERTVGGSALLECLVSGNPRPKITWFKDGVALDQLPYRYRLINQDRQLEIIAMQPSDAGRYRCVVKNPFGQIEINTDVVVGAPARIDRGRVRTDYTIREGEELVLACPANGSPLPRIQFSRTGESGQGWTEETMPRRAVVSQERQTLTVFRTVKHDSGTYQCNASNAVGWDIMEYIVRVRVPPTFDTSNVQPEVHWFVNQTRSLDCTLMEGIEPAPQIKWERHGVPVVTGSDVQVSLDGSKLTVPMVQPRDAGEYVCHAQNEVGKSSQIFNVLVYVRPRFIDPTRRTQIQAIQNETLQLTCEATGEPRPRFAWFRRDVEILRPKVLTPHYAGSEQSNIAILSGDQILQISNIQLSDTGEYTCTASNGGGTIEKKFNVTVIVPPVIVKRSGTPEEHRTREYVPITFYCLLRNINQTDPEITWTKDGAPVLMSADSDYFVIHEQGQSLTVVRPTAAEDGLYRCVARNRAGEDSHSFQLSVIAAPRFPPEFVRFREKKIVRLGQQADFECPALGSPTPVVTWYYNGAPLNPFSAPAKYSFEEDQRVLRIAATGSKDLGEYQCLARNEAGNVTKIYELDVIMPPLVRLDKTEVREREGATFTVQCSAEGHPQPNVEWSREAGGLFRLGTSVDMATGLFTITDAKKEDSGRYTCTATSKIGQDSKSVTVEVIERPTIHTTLEPILVKENGQVLLPCHATGSQPIRIQWLLPSGQMLAADQPGVFRILPDQGLLIEKVRLEHAGRYRCSANNEAVPPKLRRPTTLDLSGRLNSILQLHCEIEGGSPTPTVIWERDGLTFSRTKSYYTTTESGLFIFNSLKLEDEGELTCIAKNPAGEDRLTFRISVQIPPRVAIPVSTIGYEEQSVTMSCEVEGQPEPEVVWEFRGQPLATYLGSRVRLDSPTQVTIYNLKPSDAGSYFCIARSTGQEVAMESTYLTVFTKPSFERTPDKLTEAYEARWIQFRCVANGHPKPDIQWMHNNDPIPSNPSKNGIGSLVLGPLRTDQAGLYACVAKNDAGKVEYPFELRVKTRPRVQVYQSDEPIKVSEPTRLRCDVSGDADSVVWLKDGDVVSNSSRISITDQGKNLVIRMTKARDTGTYQCIASNPVGEDFGELRLIVESKPHLVTVPRNMTVQSGSVITMECLAEGEPQPSITWYKNQHSVHMDETHSLVNNGSLRIVGVSVDDDGLYHCVASSSLGEDFSPSATLLVQVDGDWSVWSPWSECSQSCGHGSQTRSRTCSNPEPRNGGTYCVGENTEARTCLISFCPVDGAWGAWTPWSACTATCGAGLSQRQRRCDNPPPSNGGKTCVGEAVEDVMCQGLPPCPVSGSWSPWSPWSECSASCGTGGTQSRQRQCDNPPPTNGGRLCSGKGLMVRACNRGPCPINGGWGEWSPWSHCSKSCGGGQRRRTRRCDHPAPAYGGEDCPANGYMEMSDCQDVPCPVNGEWSNWSSWSACSRTCGIGLQARERECSQPSPQFGGRLCPGSAKEVRTCEVNRPGSSIACPGSGASDPTLPYSIWTEWSAWSTCEPDCLFTVPRSQLGGWQRRTRTCHVNNSAETTGESSRTVQPGYGCPGPAEDLQQCRLESGSPECIDTTEHPRSGLLYGNLRGHLNKVDIGIIPFNVSWDSPSPSGPTVFQFQLENLLPEHMVCVQAMSELYTPAMWYAAQEVSGATNGQNIVRTHATWLWDSVGQFADGSQARVHTRVAPVNHPSPNSENPSRRVLQLDAYLTGSCPLSLSESTQKMSGTVIRLHDFRENIVQLNPHKGELHAQSSRVFGVRKPDDRRFQIEPHQWTSSIQTGQGRRQRYLNQELNVNRILLEPDVVKRTVRLRAEAYITKPTAGEICPSGFELHRTRVSGPDSGLESFRDYCQDVDECSSRTLNKCDHVCENTVPHYTCACHTGYRLSADGHTCVDVDECANPSTSLCQTDQRCVNIPGGYECRRTCGLGLRESATGDGCEDIDECQASPNLCEGHVCVNTYGGYHCKCRHGYIETDQGCTDIDECAEGTANQCRENERCINLPGTYKCHAACPFGYRALHSNLSANTIECADLDECAMGTFTCPAGARCWNEPGSYSCRCPNGAVATARGCDDRTGTVCNEGFQWDELKGCVDINECQHSSGLGPCQFKCVNTYGGFYCECPQGYQLEPRTNTCKDIDECESFSQPCGFDEFCLNVPGNYTCVKKECPKQYVFDHRSRSCRVRCKDTELQCPHGAQYADTVEYLIVSFPSPNQGRVTGTRVKLRVVDWNQVQQDNCVYRLLEKAPNTPVSYRSENGVVYLNPEWNQTVTDHSTAGRSMSTAELRIPDGPKRPSPNYLGGELFYLFFRVSCYKHPLPADELKRINWGEPSSTEAHLQLGRNVLVFQHSFYVYISIAKYPF</sequence>
<evidence type="ECO:0000256" key="3">
    <source>
        <dbReference type="ARBA" id="ARBA00004613"/>
    </source>
</evidence>
<evidence type="ECO:0000256" key="2">
    <source>
        <dbReference type="ARBA" id="ARBA00004236"/>
    </source>
</evidence>
<gene>
    <name evidence="21" type="ORF">EG68_00919</name>
</gene>
<dbReference type="Pfam" id="PF00090">
    <property type="entry name" value="TSP_1"/>
    <property type="match status" value="5"/>
</dbReference>
<feature type="domain" description="Ig-like" evidence="20">
    <location>
        <begin position="1693"/>
        <end position="1784"/>
    </location>
</feature>
<evidence type="ECO:0000256" key="10">
    <source>
        <dbReference type="ARBA" id="ARBA00022989"/>
    </source>
</evidence>
<keyword evidence="6 16" id="KW-0245">EGF-like domain</keyword>
<evidence type="ECO:0000256" key="15">
    <source>
        <dbReference type="ARBA" id="ARBA00069893"/>
    </source>
</evidence>
<evidence type="ECO:0000256" key="6">
    <source>
        <dbReference type="ARBA" id="ARBA00022536"/>
    </source>
</evidence>
<dbReference type="Pfam" id="PF13927">
    <property type="entry name" value="Ig_3"/>
    <property type="match status" value="9"/>
</dbReference>
<evidence type="ECO:0000313" key="22">
    <source>
        <dbReference type="Proteomes" id="UP000822476"/>
    </source>
</evidence>
<name>A0A8S9Z8M4_9TREM</name>
<feature type="domain" description="Ig-like" evidence="20">
    <location>
        <begin position="2221"/>
        <end position="2304"/>
    </location>
</feature>
<dbReference type="SMART" id="SM00209">
    <property type="entry name" value="TSP1"/>
    <property type="match status" value="5"/>
</dbReference>
<evidence type="ECO:0000256" key="12">
    <source>
        <dbReference type="ARBA" id="ARBA00023157"/>
    </source>
</evidence>
<dbReference type="SUPFAM" id="SSF57184">
    <property type="entry name" value="Growth factor receptor domain"/>
    <property type="match status" value="1"/>
</dbReference>
<dbReference type="EMBL" id="JTDE01000263">
    <property type="protein sequence ID" value="KAF7261783.1"/>
    <property type="molecule type" value="Genomic_DNA"/>
</dbReference>
<dbReference type="InterPro" id="IPR049883">
    <property type="entry name" value="NOTCH1_EGF-like"/>
</dbReference>
<feature type="compositionally biased region" description="Polar residues" evidence="17">
    <location>
        <begin position="4420"/>
        <end position="4430"/>
    </location>
</feature>
<evidence type="ECO:0000256" key="9">
    <source>
        <dbReference type="ARBA" id="ARBA00022737"/>
    </source>
</evidence>
<dbReference type="PROSITE" id="PS01187">
    <property type="entry name" value="EGF_CA"/>
    <property type="match status" value="2"/>
</dbReference>
<dbReference type="Gene3D" id="3.40.50.410">
    <property type="entry name" value="von Willebrand factor, type A domain"/>
    <property type="match status" value="1"/>
</dbReference>
<feature type="domain" description="Ig-like" evidence="20">
    <location>
        <begin position="1577"/>
        <end position="1688"/>
    </location>
</feature>
<comment type="caution">
    <text evidence="16">Lacks conserved residue(s) required for the propagation of feature annotation.</text>
</comment>
<dbReference type="Gene3D" id="2.20.100.10">
    <property type="entry name" value="Thrombospondin type-1 (TSP1) repeat"/>
    <property type="match status" value="6"/>
</dbReference>
<dbReference type="Pfam" id="PF07679">
    <property type="entry name" value="I-set"/>
    <property type="match status" value="17"/>
</dbReference>
<dbReference type="PROSITE" id="PS00010">
    <property type="entry name" value="ASX_HYDROXYL"/>
    <property type="match status" value="4"/>
</dbReference>
<keyword evidence="5" id="KW-0964">Secreted</keyword>
<evidence type="ECO:0000256" key="1">
    <source>
        <dbReference type="ARBA" id="ARBA00004167"/>
    </source>
</evidence>
<evidence type="ECO:0000256" key="16">
    <source>
        <dbReference type="PROSITE-ProRule" id="PRU00076"/>
    </source>
</evidence>
<dbReference type="FunFam" id="2.60.40.10:FF:000032">
    <property type="entry name" value="palladin isoform X1"/>
    <property type="match status" value="5"/>
</dbReference>
<accession>A0A8S9Z8M4</accession>
<feature type="domain" description="Ig-like" evidence="20">
    <location>
        <begin position="2624"/>
        <end position="2713"/>
    </location>
</feature>
<feature type="domain" description="Ig-like" evidence="20">
    <location>
        <begin position="2717"/>
        <end position="2801"/>
    </location>
</feature>
<dbReference type="InterPro" id="IPR003598">
    <property type="entry name" value="Ig_sub2"/>
</dbReference>
<feature type="region of interest" description="Disordered" evidence="17">
    <location>
        <begin position="4420"/>
        <end position="4440"/>
    </location>
</feature>
<comment type="subcellular location">
    <subcellularLocation>
        <location evidence="2">Cell membrane</location>
    </subcellularLocation>
    <subcellularLocation>
        <location evidence="1">Membrane</location>
        <topology evidence="1">Single-pass membrane protein</topology>
    </subcellularLocation>
    <subcellularLocation>
        <location evidence="3">Secreted</location>
    </subcellularLocation>
</comment>
<dbReference type="InterPro" id="IPR009017">
    <property type="entry name" value="GFP"/>
</dbReference>
<feature type="domain" description="EGF-like" evidence="19">
    <location>
        <begin position="4243"/>
        <end position="4285"/>
    </location>
</feature>
<dbReference type="InterPro" id="IPR036465">
    <property type="entry name" value="vWFA_dom_sf"/>
</dbReference>
<keyword evidence="14" id="KW-0393">Immunoglobulin domain</keyword>
<feature type="domain" description="Ig-like" evidence="20">
    <location>
        <begin position="2416"/>
        <end position="2516"/>
    </location>
</feature>
<feature type="domain" description="EGF-like" evidence="19">
    <location>
        <begin position="4182"/>
        <end position="4222"/>
    </location>
</feature>
<dbReference type="GO" id="GO:0007156">
    <property type="term" value="P:homophilic cell adhesion via plasma membrane adhesion molecules"/>
    <property type="evidence" value="ECO:0007669"/>
    <property type="project" value="TreeGrafter"/>
</dbReference>
<feature type="domain" description="Ig-like" evidence="20">
    <location>
        <begin position="1787"/>
        <end position="1877"/>
    </location>
</feature>
<dbReference type="InterPro" id="IPR056475">
    <property type="entry name" value="GBD_Hemicentin/VWA7"/>
</dbReference>
<dbReference type="PROSITE" id="PS50835">
    <property type="entry name" value="IG_LIKE"/>
    <property type="match status" value="27"/>
</dbReference>
<dbReference type="InterPro" id="IPR013106">
    <property type="entry name" value="Ig_V-set"/>
</dbReference>
<dbReference type="InterPro" id="IPR007110">
    <property type="entry name" value="Ig-like_dom"/>
</dbReference>
<keyword evidence="9" id="KW-0677">Repeat</keyword>
<dbReference type="GO" id="GO:0005509">
    <property type="term" value="F:calcium ion binding"/>
    <property type="evidence" value="ECO:0007669"/>
    <property type="project" value="InterPro"/>
</dbReference>
<dbReference type="PROSITE" id="PS01186">
    <property type="entry name" value="EGF_2"/>
    <property type="match status" value="3"/>
</dbReference>
<feature type="domain" description="Ig-like" evidence="20">
    <location>
        <begin position="2808"/>
        <end position="2884"/>
    </location>
</feature>
<feature type="domain" description="Ig-like" evidence="20">
    <location>
        <begin position="2127"/>
        <end position="2213"/>
    </location>
</feature>
<dbReference type="GO" id="GO:0005576">
    <property type="term" value="C:extracellular region"/>
    <property type="evidence" value="ECO:0007669"/>
    <property type="project" value="UniProtKB-SubCell"/>
</dbReference>
<feature type="domain" description="Ig-like" evidence="20">
    <location>
        <begin position="1388"/>
        <end position="1475"/>
    </location>
</feature>
<dbReference type="CDD" id="cd00054">
    <property type="entry name" value="EGF_CA"/>
    <property type="match status" value="7"/>
</dbReference>
<feature type="domain" description="Ig-like" evidence="20">
    <location>
        <begin position="2889"/>
        <end position="2977"/>
    </location>
</feature>
<dbReference type="FunFam" id="2.10.25.10:FF:000038">
    <property type="entry name" value="Fibrillin 2"/>
    <property type="match status" value="2"/>
</dbReference>
<dbReference type="InterPro" id="IPR056861">
    <property type="entry name" value="HMCN1-like_VWA"/>
</dbReference>
<dbReference type="InterPro" id="IPR000742">
    <property type="entry name" value="EGF"/>
</dbReference>
<feature type="domain" description="EGF-like" evidence="19">
    <location>
        <begin position="4003"/>
        <end position="4044"/>
    </location>
</feature>
<feature type="domain" description="Ig-like" evidence="20">
    <location>
        <begin position="2981"/>
        <end position="3069"/>
    </location>
</feature>
<keyword evidence="8 18" id="KW-0732">Signal</keyword>
<feature type="chain" id="PRO_5035874117" description="Cell adhesion molecule-related/down-regulated by oncogenes" evidence="18">
    <location>
        <begin position="23"/>
        <end position="4509"/>
    </location>
</feature>
<dbReference type="FunFam" id="2.10.25.10:FF:000002">
    <property type="entry name" value="Latent-transforming growth factor beta-binding protein 3"/>
    <property type="match status" value="1"/>
</dbReference>
<feature type="domain" description="Ig-like" evidence="20">
    <location>
        <begin position="2035"/>
        <end position="2124"/>
    </location>
</feature>
<feature type="domain" description="Ig-like" evidence="20">
    <location>
        <begin position="3074"/>
        <end position="3158"/>
    </location>
</feature>
<feature type="domain" description="Ig-like" evidence="20">
    <location>
        <begin position="512"/>
        <end position="597"/>
    </location>
</feature>
<proteinExistence type="predicted"/>
<keyword evidence="10" id="KW-1133">Transmembrane helix</keyword>
<dbReference type="SMART" id="SM00406">
    <property type="entry name" value="IGv"/>
    <property type="match status" value="11"/>
</dbReference>
<reference evidence="21" key="1">
    <citation type="submission" date="2019-07" db="EMBL/GenBank/DDBJ databases">
        <title>Annotation for the trematode Paragonimus miyazaki's.</title>
        <authorList>
            <person name="Choi Y.-J."/>
        </authorList>
    </citation>
    <scope>NUCLEOTIDE SEQUENCE</scope>
    <source>
        <strain evidence="21">Japan</strain>
    </source>
</reference>
<feature type="compositionally biased region" description="Polar residues" evidence="17">
    <location>
        <begin position="1994"/>
        <end position="2010"/>
    </location>
</feature>